<dbReference type="AlphaFoldDB" id="A0A437M077"/>
<comment type="similarity">
    <text evidence="2">Belongs to the adenylyl cyclase class-3 family.</text>
</comment>
<dbReference type="PANTHER" id="PTHR43081">
    <property type="entry name" value="ADENYLATE CYCLASE, TERMINAL-DIFFERENTIATION SPECIFIC-RELATED"/>
    <property type="match status" value="1"/>
</dbReference>
<dbReference type="InterPro" id="IPR000014">
    <property type="entry name" value="PAS"/>
</dbReference>
<dbReference type="SUPFAM" id="SSF55073">
    <property type="entry name" value="Nucleotide cyclase"/>
    <property type="match status" value="1"/>
</dbReference>
<dbReference type="Gene3D" id="3.30.450.20">
    <property type="entry name" value="PAS domain"/>
    <property type="match status" value="1"/>
</dbReference>
<dbReference type="InterPro" id="IPR029016">
    <property type="entry name" value="GAF-like_dom_sf"/>
</dbReference>
<dbReference type="Pfam" id="PF01590">
    <property type="entry name" value="GAF"/>
    <property type="match status" value="1"/>
</dbReference>
<proteinExistence type="inferred from homology"/>
<evidence type="ECO:0000256" key="8">
    <source>
        <dbReference type="SAM" id="Phobius"/>
    </source>
</evidence>
<comment type="subcellular location">
    <subcellularLocation>
        <location evidence="1">Cell envelope</location>
    </subcellularLocation>
</comment>
<organism evidence="13 14">
    <name type="scientific">Sphingomonas crocodyli</name>
    <dbReference type="NCBI Taxonomy" id="1979270"/>
    <lineage>
        <taxon>Bacteria</taxon>
        <taxon>Pseudomonadati</taxon>
        <taxon>Pseudomonadota</taxon>
        <taxon>Alphaproteobacteria</taxon>
        <taxon>Sphingomonadales</taxon>
        <taxon>Sphingomonadaceae</taxon>
        <taxon>Sphingomonas</taxon>
    </lineage>
</organism>
<dbReference type="Pfam" id="PF13426">
    <property type="entry name" value="PAS_9"/>
    <property type="match status" value="1"/>
</dbReference>
<evidence type="ECO:0000256" key="2">
    <source>
        <dbReference type="ARBA" id="ARBA00005381"/>
    </source>
</evidence>
<keyword evidence="3" id="KW-1003">Cell membrane</keyword>
<reference evidence="13 14" key="1">
    <citation type="submission" date="2019-01" db="EMBL/GenBank/DDBJ databases">
        <authorList>
            <person name="Chen W.-M."/>
        </authorList>
    </citation>
    <scope>NUCLEOTIDE SEQUENCE [LARGE SCALE GENOMIC DNA]</scope>
    <source>
        <strain evidence="13 14">CCP-7</strain>
    </source>
</reference>
<dbReference type="SMART" id="SM00065">
    <property type="entry name" value="GAF"/>
    <property type="match status" value="1"/>
</dbReference>
<dbReference type="InterPro" id="IPR003018">
    <property type="entry name" value="GAF"/>
</dbReference>
<protein>
    <submittedName>
        <fullName evidence="13">GAF domain-containing protein</fullName>
    </submittedName>
</protein>
<evidence type="ECO:0000256" key="6">
    <source>
        <dbReference type="ARBA" id="ARBA00023136"/>
    </source>
</evidence>
<evidence type="ECO:0000259" key="12">
    <source>
        <dbReference type="PROSITE" id="PS50885"/>
    </source>
</evidence>
<evidence type="ECO:0000313" key="13">
    <source>
        <dbReference type="EMBL" id="RVT91101.1"/>
    </source>
</evidence>
<evidence type="ECO:0000313" key="14">
    <source>
        <dbReference type="Proteomes" id="UP000282971"/>
    </source>
</evidence>
<dbReference type="SMART" id="SM00304">
    <property type="entry name" value="HAMP"/>
    <property type="match status" value="1"/>
</dbReference>
<dbReference type="Gene3D" id="6.10.340.10">
    <property type="match status" value="1"/>
</dbReference>
<dbReference type="Proteomes" id="UP000282971">
    <property type="component" value="Unassembled WGS sequence"/>
</dbReference>
<dbReference type="CDD" id="cd06225">
    <property type="entry name" value="HAMP"/>
    <property type="match status" value="1"/>
</dbReference>
<feature type="transmembrane region" description="Helical" evidence="8">
    <location>
        <begin position="56"/>
        <end position="76"/>
    </location>
</feature>
<feature type="domain" description="PAC" evidence="10">
    <location>
        <begin position="568"/>
        <end position="620"/>
    </location>
</feature>
<dbReference type="EMBL" id="SACN01000002">
    <property type="protein sequence ID" value="RVT91101.1"/>
    <property type="molecule type" value="Genomic_DNA"/>
</dbReference>
<feature type="domain" description="PAS" evidence="9">
    <location>
        <begin position="496"/>
        <end position="534"/>
    </location>
</feature>
<keyword evidence="6 8" id="KW-0472">Membrane</keyword>
<dbReference type="CDD" id="cd00130">
    <property type="entry name" value="PAS"/>
    <property type="match status" value="1"/>
</dbReference>
<sequence length="903" mass="98478">MTALESISLKPPPPPEKGSGSSKALFRRLFWLYQGGCAAAIVIVMFLAFLGEEFTLYQWIVLSLMTPLVVAGYNIPDVVMITRHHRPIGRALDILDRGERPSMDVLGEAVVAALNLPFYSFMRVTFVHGPLVTILVAIVLPGANLLFGTEYQTWQILAFCATTMFFASPTHAIFEYFGVSRVMVPVIVRLSSAMGGVLPPDYQARLVSIRLKSKLLYLAIFVTALPLIFFGLSMVFKVERMLRLSGIQPTVGQMAPFYIWIAGVLLVCVMGSVIMALLTAQEVSRSASLLVSGMRDVELGNLEDVRIEVVSTDEYADIFRGFELMLEALREEQLILAISNDLAGELQLDLLIARIMRATTELLNAERSTLFVYDPKTDELVSLFAEGDLVHEIRIPSDTGIAGAVFRSGVSENITDPYADPRFNASVDRETGFHTETILCHPIFNKQGGCVGVTQVLNKHGGGGFTSKDEARLRAFSAQIAVCLENARLFDDVLSMKNYNESILKSTSNGVITFDDEDRIVTTNEAARRLLGVSDTLAGVPAREAFSGVNAWIAEQLERSDRAKESALAVDAEIKRSDASAASVNLTAAPLIDANEAVIGSMLVLEDITAEKRVRSTMARYMSKEVADQLLEAGEDELTGKDQTVSILFSDVRGFTTIAETIGARGTVAMLNEYFTEMVDVIFEHGGILDKYIGDAIMALFGAPFAGQDDADNAVRTANQMLVELAALNARRTADGSKPLDIGLGISTGDVIVGNIGSVKRMEYTVIGDNVNLASRLEGANKYYGSKILFSEFTKRGLTADHLTREIDLIRVKGKDFPVAVHEALGYRAAELDRGLGLMLERYATGIAAYRARAWGDAQDSFRMALEAMPGDGPSAMYLDRAKTFAATPPAADWDGVWTLTSK</sequence>
<evidence type="ECO:0000256" key="7">
    <source>
        <dbReference type="SAM" id="MobiDB-lite"/>
    </source>
</evidence>
<evidence type="ECO:0000259" key="11">
    <source>
        <dbReference type="PROSITE" id="PS50125"/>
    </source>
</evidence>
<evidence type="ECO:0000259" key="9">
    <source>
        <dbReference type="PROSITE" id="PS50112"/>
    </source>
</evidence>
<dbReference type="GO" id="GO:0035556">
    <property type="term" value="P:intracellular signal transduction"/>
    <property type="evidence" value="ECO:0007669"/>
    <property type="project" value="InterPro"/>
</dbReference>
<feature type="domain" description="HAMP" evidence="12">
    <location>
        <begin position="281"/>
        <end position="334"/>
    </location>
</feature>
<dbReference type="GO" id="GO:0030313">
    <property type="term" value="C:cell envelope"/>
    <property type="evidence" value="ECO:0007669"/>
    <property type="project" value="UniProtKB-SubCell"/>
</dbReference>
<dbReference type="SUPFAM" id="SSF55785">
    <property type="entry name" value="PYP-like sensor domain (PAS domain)"/>
    <property type="match status" value="1"/>
</dbReference>
<feature type="region of interest" description="Disordered" evidence="7">
    <location>
        <begin position="1"/>
        <end position="20"/>
    </location>
</feature>
<dbReference type="PROSITE" id="PS50112">
    <property type="entry name" value="PAS"/>
    <property type="match status" value="1"/>
</dbReference>
<dbReference type="CDD" id="cd07302">
    <property type="entry name" value="CHD"/>
    <property type="match status" value="1"/>
</dbReference>
<dbReference type="FunFam" id="3.30.70.1230:FF:000016">
    <property type="entry name" value="Adenylate/guanylate cyclase domain-containing protein"/>
    <property type="match status" value="1"/>
</dbReference>
<dbReference type="InterPro" id="IPR029787">
    <property type="entry name" value="Nucleotide_cyclase"/>
</dbReference>
<evidence type="ECO:0000256" key="5">
    <source>
        <dbReference type="ARBA" id="ARBA00022989"/>
    </source>
</evidence>
<dbReference type="InterPro" id="IPR003660">
    <property type="entry name" value="HAMP_dom"/>
</dbReference>
<dbReference type="SUPFAM" id="SSF55781">
    <property type="entry name" value="GAF domain-like"/>
    <property type="match status" value="1"/>
</dbReference>
<feature type="transmembrane region" description="Helical" evidence="8">
    <location>
        <begin position="128"/>
        <end position="147"/>
    </location>
</feature>
<dbReference type="PROSITE" id="PS50885">
    <property type="entry name" value="HAMP"/>
    <property type="match status" value="1"/>
</dbReference>
<dbReference type="PANTHER" id="PTHR43081:SF1">
    <property type="entry name" value="ADENYLATE CYCLASE, TERMINAL-DIFFERENTIATION SPECIFIC"/>
    <property type="match status" value="1"/>
</dbReference>
<feature type="transmembrane region" description="Helical" evidence="8">
    <location>
        <begin position="257"/>
        <end position="278"/>
    </location>
</feature>
<dbReference type="InterPro" id="IPR000700">
    <property type="entry name" value="PAS-assoc_C"/>
</dbReference>
<gene>
    <name evidence="13" type="ORF">EOD43_16395</name>
</gene>
<feature type="transmembrane region" description="Helical" evidence="8">
    <location>
        <begin position="154"/>
        <end position="174"/>
    </location>
</feature>
<accession>A0A437M077</accession>
<feature type="transmembrane region" description="Helical" evidence="8">
    <location>
        <begin position="215"/>
        <end position="236"/>
    </location>
</feature>
<dbReference type="Gene3D" id="3.30.450.40">
    <property type="match status" value="1"/>
</dbReference>
<name>A0A437M077_9SPHN</name>
<dbReference type="GO" id="GO:0004016">
    <property type="term" value="F:adenylate cyclase activity"/>
    <property type="evidence" value="ECO:0007669"/>
    <property type="project" value="UniProtKB-ARBA"/>
</dbReference>
<dbReference type="Pfam" id="PF00211">
    <property type="entry name" value="Guanylate_cyc"/>
    <property type="match status" value="1"/>
</dbReference>
<evidence type="ECO:0000259" key="10">
    <source>
        <dbReference type="PROSITE" id="PS50113"/>
    </source>
</evidence>
<dbReference type="SMART" id="SM00044">
    <property type="entry name" value="CYCc"/>
    <property type="match status" value="1"/>
</dbReference>
<dbReference type="GO" id="GO:0006171">
    <property type="term" value="P:cAMP biosynthetic process"/>
    <property type="evidence" value="ECO:0007669"/>
    <property type="project" value="TreeGrafter"/>
</dbReference>
<dbReference type="InterPro" id="IPR035965">
    <property type="entry name" value="PAS-like_dom_sf"/>
</dbReference>
<feature type="domain" description="Guanylate cyclase" evidence="11">
    <location>
        <begin position="646"/>
        <end position="778"/>
    </location>
</feature>
<dbReference type="NCBIfam" id="TIGR00229">
    <property type="entry name" value="sensory_box"/>
    <property type="match status" value="1"/>
</dbReference>
<keyword evidence="14" id="KW-1185">Reference proteome</keyword>
<keyword evidence="5 8" id="KW-1133">Transmembrane helix</keyword>
<evidence type="ECO:0000256" key="3">
    <source>
        <dbReference type="ARBA" id="ARBA00022475"/>
    </source>
</evidence>
<dbReference type="PROSITE" id="PS50125">
    <property type="entry name" value="GUANYLATE_CYCLASE_2"/>
    <property type="match status" value="1"/>
</dbReference>
<keyword evidence="4 8" id="KW-0812">Transmembrane</keyword>
<dbReference type="InterPro" id="IPR050697">
    <property type="entry name" value="Adenylyl/Guanylyl_Cyclase_3/4"/>
</dbReference>
<dbReference type="InterPro" id="IPR001054">
    <property type="entry name" value="A/G_cyclase"/>
</dbReference>
<evidence type="ECO:0000256" key="4">
    <source>
        <dbReference type="ARBA" id="ARBA00022692"/>
    </source>
</evidence>
<dbReference type="GO" id="GO:0016020">
    <property type="term" value="C:membrane"/>
    <property type="evidence" value="ECO:0007669"/>
    <property type="project" value="InterPro"/>
</dbReference>
<comment type="caution">
    <text evidence="13">The sequence shown here is derived from an EMBL/GenBank/DDBJ whole genome shotgun (WGS) entry which is preliminary data.</text>
</comment>
<dbReference type="RefSeq" id="WP_127745114.1">
    <property type="nucleotide sequence ID" value="NZ_SACN01000002.1"/>
</dbReference>
<dbReference type="PROSITE" id="PS50113">
    <property type="entry name" value="PAC"/>
    <property type="match status" value="1"/>
</dbReference>
<evidence type="ECO:0000256" key="1">
    <source>
        <dbReference type="ARBA" id="ARBA00004196"/>
    </source>
</evidence>
<dbReference type="OrthoDB" id="9789782at2"/>
<dbReference type="Gene3D" id="3.30.70.1230">
    <property type="entry name" value="Nucleotide cyclase"/>
    <property type="match status" value="1"/>
</dbReference>
<feature type="transmembrane region" description="Helical" evidence="8">
    <location>
        <begin position="29"/>
        <end position="50"/>
    </location>
</feature>